<organism evidence="3">
    <name type="scientific">marine metagenome</name>
    <dbReference type="NCBI Taxonomy" id="408172"/>
    <lineage>
        <taxon>unclassified sequences</taxon>
        <taxon>metagenomes</taxon>
        <taxon>ecological metagenomes</taxon>
    </lineage>
</organism>
<dbReference type="InterPro" id="IPR046867">
    <property type="entry name" value="AldOxase/xan_DH_MoCoBD2"/>
</dbReference>
<feature type="domain" description="Aldehyde oxidase/xanthine dehydrogenase second molybdopterin binding" evidence="2">
    <location>
        <begin position="198"/>
        <end position="357"/>
    </location>
</feature>
<feature type="domain" description="Aldehyde oxidase/xanthine dehydrogenase first molybdopterin binding" evidence="1">
    <location>
        <begin position="4"/>
        <end position="144"/>
    </location>
</feature>
<evidence type="ECO:0000313" key="3">
    <source>
        <dbReference type="EMBL" id="SVC62985.1"/>
    </source>
</evidence>
<dbReference type="InterPro" id="IPR016208">
    <property type="entry name" value="Ald_Oxase/xanthine_DH-like"/>
</dbReference>
<dbReference type="SUPFAM" id="SSF56003">
    <property type="entry name" value="Molybdenum cofactor-binding domain"/>
    <property type="match status" value="1"/>
</dbReference>
<dbReference type="PANTHER" id="PTHR11908">
    <property type="entry name" value="XANTHINE DEHYDROGENASE"/>
    <property type="match status" value="1"/>
</dbReference>
<dbReference type="Pfam" id="PF20256">
    <property type="entry name" value="MoCoBD_2"/>
    <property type="match status" value="1"/>
</dbReference>
<dbReference type="GO" id="GO:0005506">
    <property type="term" value="F:iron ion binding"/>
    <property type="evidence" value="ECO:0007669"/>
    <property type="project" value="InterPro"/>
</dbReference>
<name>A0A382NRK6_9ZZZZ</name>
<dbReference type="Pfam" id="PF02738">
    <property type="entry name" value="MoCoBD_1"/>
    <property type="match status" value="1"/>
</dbReference>
<dbReference type="PANTHER" id="PTHR11908:SF157">
    <property type="entry name" value="XANTHINE DEHYDROGENASE SUBUNIT D-RELATED"/>
    <property type="match status" value="1"/>
</dbReference>
<dbReference type="Gene3D" id="3.30.365.10">
    <property type="entry name" value="Aldehyde oxidase/xanthine dehydrogenase, molybdopterin binding domain"/>
    <property type="match status" value="3"/>
</dbReference>
<dbReference type="AlphaFoldDB" id="A0A382NRK6"/>
<dbReference type="InterPro" id="IPR037165">
    <property type="entry name" value="AldOxase/xan_DH_Mopterin-bd_sf"/>
</dbReference>
<gene>
    <name evidence="3" type="ORF">METZ01_LOCUS315839</name>
</gene>
<evidence type="ECO:0000259" key="2">
    <source>
        <dbReference type="Pfam" id="PF20256"/>
    </source>
</evidence>
<dbReference type="InterPro" id="IPR008274">
    <property type="entry name" value="AldOxase/xan_DH_MoCoBD1"/>
</dbReference>
<sequence>REDISLHIHLCLLAMKTGKPIKMSYSRTESFHGHVHRHPAQMWYRHHAKSDGTLTRIEARLLLDGGAYASTSSAVLANATCFAAGPYRVPSVEIYGAVVRTNNPPCGAMRGFGCVQVCFAHEAQMDKLAIELGMDPVELRLKNALKPGDQIITGQTITGTAPVAEVIETCAQHPISVGSATQQMELPGGAGRTADPKNVVRGEAIAVGFKNLMFSEGFDDFSTASCQLLDGVATITCACAEVGQGFVTLAQQIVREILGVEEVILAPASTANVGSAGSTSASRQTWMSGGAVKSVCEQVRIRVLSRIAESHDLDVESLVIVDGGIASLSSDFSISLKEATAEPIEVEDTYRHLPTHPLNENGQGD</sequence>
<feature type="non-terminal residue" evidence="3">
    <location>
        <position position="365"/>
    </location>
</feature>
<evidence type="ECO:0000259" key="1">
    <source>
        <dbReference type="Pfam" id="PF02738"/>
    </source>
</evidence>
<proteinExistence type="predicted"/>
<dbReference type="EMBL" id="UINC01101841">
    <property type="protein sequence ID" value="SVC62985.1"/>
    <property type="molecule type" value="Genomic_DNA"/>
</dbReference>
<feature type="non-terminal residue" evidence="3">
    <location>
        <position position="1"/>
    </location>
</feature>
<protein>
    <submittedName>
        <fullName evidence="3">Uncharacterized protein</fullName>
    </submittedName>
</protein>
<reference evidence="3" key="1">
    <citation type="submission" date="2018-05" db="EMBL/GenBank/DDBJ databases">
        <authorList>
            <person name="Lanie J.A."/>
            <person name="Ng W.-L."/>
            <person name="Kazmierczak K.M."/>
            <person name="Andrzejewski T.M."/>
            <person name="Davidsen T.M."/>
            <person name="Wayne K.J."/>
            <person name="Tettelin H."/>
            <person name="Glass J.I."/>
            <person name="Rusch D."/>
            <person name="Podicherti R."/>
            <person name="Tsui H.-C.T."/>
            <person name="Winkler M.E."/>
        </authorList>
    </citation>
    <scope>NUCLEOTIDE SEQUENCE</scope>
</reference>
<accession>A0A382NRK6</accession>
<dbReference type="GO" id="GO:0016491">
    <property type="term" value="F:oxidoreductase activity"/>
    <property type="evidence" value="ECO:0007669"/>
    <property type="project" value="InterPro"/>
</dbReference>